<dbReference type="Pfam" id="PF00144">
    <property type="entry name" value="Beta-lactamase"/>
    <property type="match status" value="1"/>
</dbReference>
<gene>
    <name evidence="4" type="ORF">GWK10_10080</name>
</gene>
<reference evidence="4 5" key="1">
    <citation type="submission" date="2020-01" db="EMBL/GenBank/DDBJ databases">
        <title>Spongiivirga citrea KCTC 32990T.</title>
        <authorList>
            <person name="Wang G."/>
        </authorList>
    </citation>
    <scope>NUCLEOTIDE SEQUENCE [LARGE SCALE GENOMIC DNA]</scope>
    <source>
        <strain evidence="4 5">KCTC 32990</strain>
    </source>
</reference>
<feature type="chain" id="PRO_5026857039" evidence="2">
    <location>
        <begin position="23"/>
        <end position="481"/>
    </location>
</feature>
<protein>
    <submittedName>
        <fullName evidence="4">Serine hydrolase</fullName>
    </submittedName>
</protein>
<dbReference type="EMBL" id="JAABOQ010000004">
    <property type="protein sequence ID" value="NER17559.1"/>
    <property type="molecule type" value="Genomic_DNA"/>
</dbReference>
<feature type="domain" description="Beta-lactamase-related" evidence="3">
    <location>
        <begin position="40"/>
        <end position="343"/>
    </location>
</feature>
<keyword evidence="2" id="KW-0732">Signal</keyword>
<dbReference type="Gene3D" id="3.40.710.10">
    <property type="entry name" value="DD-peptidase/beta-lactamase superfamily"/>
    <property type="match status" value="1"/>
</dbReference>
<proteinExistence type="predicted"/>
<keyword evidence="5" id="KW-1185">Reference proteome</keyword>
<accession>A0A6M0CNW9</accession>
<dbReference type="SMART" id="SM00028">
    <property type="entry name" value="TPR"/>
    <property type="match status" value="2"/>
</dbReference>
<comment type="caution">
    <text evidence="4">The sequence shown here is derived from an EMBL/GenBank/DDBJ whole genome shotgun (WGS) entry which is preliminary data.</text>
</comment>
<dbReference type="PANTHER" id="PTHR46825:SF9">
    <property type="entry name" value="BETA-LACTAMASE-RELATED DOMAIN-CONTAINING PROTEIN"/>
    <property type="match status" value="1"/>
</dbReference>
<dbReference type="Gene3D" id="1.25.40.10">
    <property type="entry name" value="Tetratricopeptide repeat domain"/>
    <property type="match status" value="1"/>
</dbReference>
<organism evidence="4 5">
    <name type="scientific">Spongiivirga citrea</name>
    <dbReference type="NCBI Taxonomy" id="1481457"/>
    <lineage>
        <taxon>Bacteria</taxon>
        <taxon>Pseudomonadati</taxon>
        <taxon>Bacteroidota</taxon>
        <taxon>Flavobacteriia</taxon>
        <taxon>Flavobacteriales</taxon>
        <taxon>Flavobacteriaceae</taxon>
        <taxon>Spongiivirga</taxon>
    </lineage>
</organism>
<evidence type="ECO:0000313" key="4">
    <source>
        <dbReference type="EMBL" id="NER17559.1"/>
    </source>
</evidence>
<dbReference type="PANTHER" id="PTHR46825">
    <property type="entry name" value="D-ALANYL-D-ALANINE-CARBOXYPEPTIDASE/ENDOPEPTIDASE AMPH"/>
    <property type="match status" value="1"/>
</dbReference>
<dbReference type="Proteomes" id="UP000474296">
    <property type="component" value="Unassembled WGS sequence"/>
</dbReference>
<dbReference type="SUPFAM" id="SSF48452">
    <property type="entry name" value="TPR-like"/>
    <property type="match status" value="1"/>
</dbReference>
<dbReference type="GO" id="GO:0016787">
    <property type="term" value="F:hydrolase activity"/>
    <property type="evidence" value="ECO:0007669"/>
    <property type="project" value="UniProtKB-KW"/>
</dbReference>
<dbReference type="InterPro" id="IPR001466">
    <property type="entry name" value="Beta-lactam-related"/>
</dbReference>
<dbReference type="InterPro" id="IPR012338">
    <property type="entry name" value="Beta-lactam/transpept-like"/>
</dbReference>
<evidence type="ECO:0000259" key="3">
    <source>
        <dbReference type="Pfam" id="PF00144"/>
    </source>
</evidence>
<dbReference type="InterPro" id="IPR011990">
    <property type="entry name" value="TPR-like_helical_dom_sf"/>
</dbReference>
<feature type="signal peptide" evidence="2">
    <location>
        <begin position="1"/>
        <end position="22"/>
    </location>
</feature>
<dbReference type="PROSITE" id="PS50005">
    <property type="entry name" value="TPR"/>
    <property type="match status" value="1"/>
</dbReference>
<keyword evidence="1" id="KW-0802">TPR repeat</keyword>
<evidence type="ECO:0000256" key="1">
    <source>
        <dbReference type="PROSITE-ProRule" id="PRU00339"/>
    </source>
</evidence>
<sequence>MKLLHKICLLFLVSSCSGQSNSNTDKGVNSKIDQIDKIISLYSDYDRFNGAVAISHHGDTLYTKGFGFANMEWDIPNETDTKFQIASLTKSFTAMLIMQLVNEGTLDLQKPISTYLPNYPKDNANKINIHQLLTHTSGIPNAKSDKKVNRPEDLINQFANEQLNFVPGTNFDYSNSGYTLLGFIIETVTGKPYQKVLKEKILNPLKMENSGFYKHAPIIKKMSSGYTTWYPDYFDVDKSDESSAYSAGGLYSTVDDMLLWNKALTDESLLPKKYMDMILTKHNLDGDGHYGYGWELKKMRIGNTSNKIETIGHSGSISGYRTSIVRIPKTNSCIILFCNSSNSSLYGIIKTILAILNDKTYDFPLKPIALFMDRIIEKEGIDDGIAFYKANSNNREYFVSEDELILSGYHFLKTDNFNEALKIFKLATETFPNKYNPHHSYAEGLMKIGKKKEALVSYKKSLELNPNNGRAARMIEKLENE</sequence>
<evidence type="ECO:0000256" key="2">
    <source>
        <dbReference type="SAM" id="SignalP"/>
    </source>
</evidence>
<dbReference type="SUPFAM" id="SSF56601">
    <property type="entry name" value="beta-lactamase/transpeptidase-like"/>
    <property type="match status" value="1"/>
</dbReference>
<name>A0A6M0CNW9_9FLAO</name>
<dbReference type="InterPro" id="IPR050491">
    <property type="entry name" value="AmpC-like"/>
</dbReference>
<dbReference type="AlphaFoldDB" id="A0A6M0CNW9"/>
<feature type="repeat" description="TPR" evidence="1">
    <location>
        <begin position="435"/>
        <end position="468"/>
    </location>
</feature>
<keyword evidence="4" id="KW-0378">Hydrolase</keyword>
<dbReference type="RefSeq" id="WP_164032198.1">
    <property type="nucleotide sequence ID" value="NZ_JAABOQ010000004.1"/>
</dbReference>
<dbReference type="InterPro" id="IPR019734">
    <property type="entry name" value="TPR_rpt"/>
</dbReference>
<evidence type="ECO:0000313" key="5">
    <source>
        <dbReference type="Proteomes" id="UP000474296"/>
    </source>
</evidence>